<comment type="caution">
    <text evidence="2">The sequence shown here is derived from an EMBL/GenBank/DDBJ whole genome shotgun (WGS) entry which is preliminary data.</text>
</comment>
<protein>
    <submittedName>
        <fullName evidence="2">Acyl carrier protein</fullName>
    </submittedName>
</protein>
<dbReference type="SUPFAM" id="SSF47336">
    <property type="entry name" value="ACP-like"/>
    <property type="match status" value="1"/>
</dbReference>
<feature type="domain" description="Carrier" evidence="1">
    <location>
        <begin position="10"/>
        <end position="89"/>
    </location>
</feature>
<proteinExistence type="predicted"/>
<organism evidence="2 3">
    <name type="scientific">Streptomyces olivaceiscleroticus</name>
    <dbReference type="NCBI Taxonomy" id="68245"/>
    <lineage>
        <taxon>Bacteria</taxon>
        <taxon>Bacillati</taxon>
        <taxon>Actinomycetota</taxon>
        <taxon>Actinomycetes</taxon>
        <taxon>Kitasatosporales</taxon>
        <taxon>Streptomycetaceae</taxon>
        <taxon>Streptomyces</taxon>
    </lineage>
</organism>
<sequence>MPEGQFTMAEFTVNDLKRILYEAAGTNDDVHMNGADLADQRFTDLDYDSLAVLELSSRIEREYGITIPDGDLSHTMPLREAVTYVVARLAEVKV</sequence>
<accession>A0ABN0ZY88</accession>
<dbReference type="Proteomes" id="UP001500909">
    <property type="component" value="Unassembled WGS sequence"/>
</dbReference>
<gene>
    <name evidence="2" type="ORF">GCM10010361_28450</name>
</gene>
<dbReference type="EMBL" id="BAAABY010000023">
    <property type="protein sequence ID" value="GAA0462898.1"/>
    <property type="molecule type" value="Genomic_DNA"/>
</dbReference>
<reference evidence="2 3" key="1">
    <citation type="journal article" date="2019" name="Int. J. Syst. Evol. Microbiol.">
        <title>The Global Catalogue of Microorganisms (GCM) 10K type strain sequencing project: providing services to taxonomists for standard genome sequencing and annotation.</title>
        <authorList>
            <consortium name="The Broad Institute Genomics Platform"/>
            <consortium name="The Broad Institute Genome Sequencing Center for Infectious Disease"/>
            <person name="Wu L."/>
            <person name="Ma J."/>
        </authorList>
    </citation>
    <scope>NUCLEOTIDE SEQUENCE [LARGE SCALE GENOMIC DNA]</scope>
    <source>
        <strain evidence="2 3">JCM 4805</strain>
    </source>
</reference>
<dbReference type="Pfam" id="PF00550">
    <property type="entry name" value="PP-binding"/>
    <property type="match status" value="1"/>
</dbReference>
<name>A0ABN0ZY88_9ACTN</name>
<dbReference type="PROSITE" id="PS50075">
    <property type="entry name" value="CARRIER"/>
    <property type="match status" value="1"/>
</dbReference>
<dbReference type="InterPro" id="IPR009081">
    <property type="entry name" value="PP-bd_ACP"/>
</dbReference>
<evidence type="ECO:0000313" key="2">
    <source>
        <dbReference type="EMBL" id="GAA0462898.1"/>
    </source>
</evidence>
<evidence type="ECO:0000259" key="1">
    <source>
        <dbReference type="PROSITE" id="PS50075"/>
    </source>
</evidence>
<keyword evidence="3" id="KW-1185">Reference proteome</keyword>
<dbReference type="Gene3D" id="1.10.1200.10">
    <property type="entry name" value="ACP-like"/>
    <property type="match status" value="1"/>
</dbReference>
<evidence type="ECO:0000313" key="3">
    <source>
        <dbReference type="Proteomes" id="UP001500909"/>
    </source>
</evidence>
<dbReference type="InterPro" id="IPR036736">
    <property type="entry name" value="ACP-like_sf"/>
</dbReference>